<dbReference type="Proteomes" id="UP000324222">
    <property type="component" value="Unassembled WGS sequence"/>
</dbReference>
<organism evidence="2 3">
    <name type="scientific">Portunus trituberculatus</name>
    <name type="common">Swimming crab</name>
    <name type="synonym">Neptunus trituberculatus</name>
    <dbReference type="NCBI Taxonomy" id="210409"/>
    <lineage>
        <taxon>Eukaryota</taxon>
        <taxon>Metazoa</taxon>
        <taxon>Ecdysozoa</taxon>
        <taxon>Arthropoda</taxon>
        <taxon>Crustacea</taxon>
        <taxon>Multicrustacea</taxon>
        <taxon>Malacostraca</taxon>
        <taxon>Eumalacostraca</taxon>
        <taxon>Eucarida</taxon>
        <taxon>Decapoda</taxon>
        <taxon>Pleocyemata</taxon>
        <taxon>Brachyura</taxon>
        <taxon>Eubrachyura</taxon>
        <taxon>Portunoidea</taxon>
        <taxon>Portunidae</taxon>
        <taxon>Portuninae</taxon>
        <taxon>Portunus</taxon>
    </lineage>
</organism>
<reference evidence="2 3" key="1">
    <citation type="submission" date="2019-05" db="EMBL/GenBank/DDBJ databases">
        <title>Another draft genome of Portunus trituberculatus and its Hox gene families provides insights of decapod evolution.</title>
        <authorList>
            <person name="Jeong J.-H."/>
            <person name="Song I."/>
            <person name="Kim S."/>
            <person name="Choi T."/>
            <person name="Kim D."/>
            <person name="Ryu S."/>
            <person name="Kim W."/>
        </authorList>
    </citation>
    <scope>NUCLEOTIDE SEQUENCE [LARGE SCALE GENOMIC DNA]</scope>
    <source>
        <tissue evidence="2">Muscle</tissue>
    </source>
</reference>
<proteinExistence type="predicted"/>
<evidence type="ECO:0000313" key="3">
    <source>
        <dbReference type="Proteomes" id="UP000324222"/>
    </source>
</evidence>
<sequence>MEECLVNLMHSDENPSAASTSHAAAKPPPTTMSHQKKKSLWSRFDPKIEKNSPGTDNLPLNEGSQNEISLQRRFCFTICSFNE</sequence>
<accession>A0A5B7ET69</accession>
<name>A0A5B7ET69_PORTR</name>
<evidence type="ECO:0000313" key="2">
    <source>
        <dbReference type="EMBL" id="MPC37851.1"/>
    </source>
</evidence>
<comment type="caution">
    <text evidence="2">The sequence shown here is derived from an EMBL/GenBank/DDBJ whole genome shotgun (WGS) entry which is preliminary data.</text>
</comment>
<dbReference type="EMBL" id="VSRR010003905">
    <property type="protein sequence ID" value="MPC37851.1"/>
    <property type="molecule type" value="Genomic_DNA"/>
</dbReference>
<protein>
    <submittedName>
        <fullName evidence="2">Uncharacterized protein</fullName>
    </submittedName>
</protein>
<gene>
    <name evidence="2" type="ORF">E2C01_031346</name>
</gene>
<keyword evidence="3" id="KW-1185">Reference proteome</keyword>
<feature type="region of interest" description="Disordered" evidence="1">
    <location>
        <begin position="1"/>
        <end position="64"/>
    </location>
</feature>
<evidence type="ECO:0000256" key="1">
    <source>
        <dbReference type="SAM" id="MobiDB-lite"/>
    </source>
</evidence>
<dbReference type="AlphaFoldDB" id="A0A5B7ET69"/>